<name>A0A0D9AI26_STUST</name>
<sequence>MTGAELTDCYRGYIACLNSQNWPELGRFVDDEVQYNGERVGLDGYRRMLEDDFQAIPDLHFNVDLLVAEPPRVACRLLFDCTPAGTLFGFPVNGKRVAFSENVFYEFQNGKIRHVWSVIDKAAVGAQV</sequence>
<dbReference type="Pfam" id="PF07366">
    <property type="entry name" value="SnoaL"/>
    <property type="match status" value="1"/>
</dbReference>
<gene>
    <name evidence="1" type="ORF">UF78_14925</name>
</gene>
<dbReference type="Proteomes" id="UP000032487">
    <property type="component" value="Unassembled WGS sequence"/>
</dbReference>
<dbReference type="OrthoDB" id="9810441at2"/>
<comment type="caution">
    <text evidence="1">The sequence shown here is derived from an EMBL/GenBank/DDBJ whole genome shotgun (WGS) entry which is preliminary data.</text>
</comment>
<protein>
    <submittedName>
        <fullName evidence="1">Ester cyclase</fullName>
    </submittedName>
</protein>
<reference evidence="1 2" key="1">
    <citation type="submission" date="2015-02" db="EMBL/GenBank/DDBJ databases">
        <title>Draft genome sequence of Pseudomonas stutzeri NT0128 isolated from wheat (Triticum turgidum) rhizosphere.</title>
        <authorList>
            <person name="Tovi N."/>
            <person name="Frenk S."/>
            <person name="Hadar Y."/>
            <person name="Minz D."/>
        </authorList>
    </citation>
    <scope>NUCLEOTIDE SEQUENCE [LARGE SCALE GENOMIC DNA]</scope>
    <source>
        <strain evidence="1 2">NT0128</strain>
    </source>
</reference>
<dbReference type="PATRIC" id="fig|316.101.peg.3743"/>
<dbReference type="AlphaFoldDB" id="A0A0D9AI26"/>
<evidence type="ECO:0000313" key="2">
    <source>
        <dbReference type="Proteomes" id="UP000032487"/>
    </source>
</evidence>
<dbReference type="SUPFAM" id="SSF54427">
    <property type="entry name" value="NTF2-like"/>
    <property type="match status" value="1"/>
</dbReference>
<organism evidence="1 2">
    <name type="scientific">Stutzerimonas stutzeri</name>
    <name type="common">Pseudomonas stutzeri</name>
    <dbReference type="NCBI Taxonomy" id="316"/>
    <lineage>
        <taxon>Bacteria</taxon>
        <taxon>Pseudomonadati</taxon>
        <taxon>Pseudomonadota</taxon>
        <taxon>Gammaproteobacteria</taxon>
        <taxon>Pseudomonadales</taxon>
        <taxon>Pseudomonadaceae</taxon>
        <taxon>Stutzerimonas</taxon>
    </lineage>
</organism>
<dbReference type="RefSeq" id="WP_045163002.1">
    <property type="nucleotide sequence ID" value="NZ_JYHV01000029.1"/>
</dbReference>
<dbReference type="GO" id="GO:0030638">
    <property type="term" value="P:polyketide metabolic process"/>
    <property type="evidence" value="ECO:0007669"/>
    <property type="project" value="InterPro"/>
</dbReference>
<dbReference type="InterPro" id="IPR032710">
    <property type="entry name" value="NTF2-like_dom_sf"/>
</dbReference>
<evidence type="ECO:0000313" key="1">
    <source>
        <dbReference type="EMBL" id="KJH80377.1"/>
    </source>
</evidence>
<dbReference type="InterPro" id="IPR009959">
    <property type="entry name" value="Cyclase_SnoaL-like"/>
</dbReference>
<accession>A0A0D9AI26</accession>
<dbReference type="PANTHER" id="PTHR38436">
    <property type="entry name" value="POLYKETIDE CYCLASE SNOAL-LIKE DOMAIN"/>
    <property type="match status" value="1"/>
</dbReference>
<dbReference type="PANTHER" id="PTHR38436:SF1">
    <property type="entry name" value="ESTER CYCLASE"/>
    <property type="match status" value="1"/>
</dbReference>
<dbReference type="EMBL" id="JYHV01000029">
    <property type="protein sequence ID" value="KJH80377.1"/>
    <property type="molecule type" value="Genomic_DNA"/>
</dbReference>
<dbReference type="Gene3D" id="3.10.450.50">
    <property type="match status" value="1"/>
</dbReference>
<proteinExistence type="predicted"/>